<dbReference type="EMBL" id="OGUU01000008">
    <property type="protein sequence ID" value="SPC09809.1"/>
    <property type="molecule type" value="Genomic_DNA"/>
</dbReference>
<dbReference type="Proteomes" id="UP000257139">
    <property type="component" value="Chromosome CBM2594_a"/>
</dbReference>
<accession>A0A7Z7NL51</accession>
<protein>
    <submittedName>
        <fullName evidence="2">Uncharacterized protein</fullName>
    </submittedName>
</protein>
<evidence type="ECO:0000256" key="1">
    <source>
        <dbReference type="SAM" id="MobiDB-lite"/>
    </source>
</evidence>
<organism evidence="2 3">
    <name type="scientific">Cupriavidus taiwanensis</name>
    <dbReference type="NCBI Taxonomy" id="164546"/>
    <lineage>
        <taxon>Bacteria</taxon>
        <taxon>Pseudomonadati</taxon>
        <taxon>Pseudomonadota</taxon>
        <taxon>Betaproteobacteria</taxon>
        <taxon>Burkholderiales</taxon>
        <taxon>Burkholderiaceae</taxon>
        <taxon>Cupriavidus</taxon>
    </lineage>
</organism>
<name>A0A7Z7NL51_9BURK</name>
<dbReference type="AlphaFoldDB" id="A0A7Z7NL51"/>
<sequence length="55" mass="5900">MPGPGNRRGPGTAKVKQGRMNGSVSLPEALRRCRPDPPRGPASRAAPRSWLIKLP</sequence>
<feature type="region of interest" description="Disordered" evidence="1">
    <location>
        <begin position="1"/>
        <end position="55"/>
    </location>
</feature>
<evidence type="ECO:0000313" key="3">
    <source>
        <dbReference type="Proteomes" id="UP000257139"/>
    </source>
</evidence>
<proteinExistence type="predicted"/>
<comment type="caution">
    <text evidence="2">The sequence shown here is derived from an EMBL/GenBank/DDBJ whole genome shotgun (WGS) entry which is preliminary data.</text>
</comment>
<evidence type="ECO:0000313" key="2">
    <source>
        <dbReference type="EMBL" id="SPC09809.1"/>
    </source>
</evidence>
<gene>
    <name evidence="2" type="ORF">CBM2594_A41132</name>
</gene>
<reference evidence="2 3" key="1">
    <citation type="submission" date="2018-01" db="EMBL/GenBank/DDBJ databases">
        <authorList>
            <person name="Clerissi C."/>
        </authorList>
    </citation>
    <scope>NUCLEOTIDE SEQUENCE [LARGE SCALE GENOMIC DNA]</scope>
    <source>
        <strain evidence="2">Cupriavidus taiwanensis STM 6021</strain>
    </source>
</reference>